<evidence type="ECO:0000313" key="1">
    <source>
        <dbReference type="EMBL" id="QOX62718.1"/>
    </source>
</evidence>
<proteinExistence type="predicted"/>
<dbReference type="EC" id="6.1.1.21" evidence="1"/>
<protein>
    <submittedName>
        <fullName evidence="1">Histidine--tRNA ligase</fullName>
        <ecNumber evidence="1">6.1.1.21</ecNumber>
    </submittedName>
</protein>
<name>A0ACD1A8E0_9FIRM</name>
<evidence type="ECO:0000313" key="2">
    <source>
        <dbReference type="Proteomes" id="UP000594014"/>
    </source>
</evidence>
<accession>A0ACD1A8E0</accession>
<dbReference type="Proteomes" id="UP000594014">
    <property type="component" value="Chromosome"/>
</dbReference>
<organism evidence="1 2">
    <name type="scientific">Anoxybacterium hadale</name>
    <dbReference type="NCBI Taxonomy" id="3408580"/>
    <lineage>
        <taxon>Bacteria</taxon>
        <taxon>Bacillati</taxon>
        <taxon>Bacillota</taxon>
        <taxon>Clostridia</taxon>
        <taxon>Peptostreptococcales</taxon>
        <taxon>Anaerovoracaceae</taxon>
        <taxon>Anoxybacterium</taxon>
    </lineage>
</organism>
<keyword evidence="2" id="KW-1185">Reference proteome</keyword>
<keyword evidence="1" id="KW-0436">Ligase</keyword>
<reference evidence="1" key="1">
    <citation type="submission" date="2019-08" db="EMBL/GenBank/DDBJ databases">
        <title>Genome sequence of Clostridiales bacterium MT110.</title>
        <authorList>
            <person name="Cao J."/>
        </authorList>
    </citation>
    <scope>NUCLEOTIDE SEQUENCE</scope>
    <source>
        <strain evidence="1">MT110</strain>
    </source>
</reference>
<sequence>MLTNAPKGTKDILPSQVYKWHYVENAFREACGRYVFKEIRTPVFEHTELFARGVGDTTDIVEKQMYTFEDYGKRSITLKPEGTSPVVRAFVENKLYADIQPSKFYYVIPCFRYEKPQSGRLREFHQMGIEIFGTDNMMADAEVIGFASDFLSGLGIQDLELRINSIGCPKCRENYRKVLRAFLAPKYDELCDTCKGRYEKNPMRILDCKSPVCQELVKGAPLMLDYLCDECKTAFDDLKTNLDAMGINYIVDPGIVRGLDYYTKTAFEFVSDKIGAQGTVCGGGRYDHLIEQIGGPPIPGVGFGLGIERLLLIMEAAGISIPEPENLDVFIAVMGERARVFGLKLMRDLRNQGIKAEMDSLGRNIKGQFKYADRLHAKYTVVIGDNELDQNIVSIKNMETSEQKPVSLQEILPTLKAQQNQELQQNQSADFTVDSL</sequence>
<dbReference type="EMBL" id="CP042469">
    <property type="protein sequence ID" value="QOX62718.1"/>
    <property type="molecule type" value="Genomic_DNA"/>
</dbReference>
<gene>
    <name evidence="1" type="ORF">FRZ06_04825</name>
</gene>